<feature type="region of interest" description="Disordered" evidence="8">
    <location>
        <begin position="1337"/>
        <end position="1367"/>
    </location>
</feature>
<keyword evidence="3" id="KW-0493">Microtubule</keyword>
<evidence type="ECO:0000256" key="4">
    <source>
        <dbReference type="ARBA" id="ARBA00022741"/>
    </source>
</evidence>
<feature type="compositionally biased region" description="Low complexity" evidence="8">
    <location>
        <begin position="464"/>
        <end position="473"/>
    </location>
</feature>
<dbReference type="InterPro" id="IPR004344">
    <property type="entry name" value="TTL/TTLL_fam"/>
</dbReference>
<reference evidence="9" key="3">
    <citation type="submission" date="2023-05" db="EMBL/GenBank/DDBJ databases">
        <authorList>
            <person name="Smith C.H."/>
        </authorList>
    </citation>
    <scope>NUCLEOTIDE SEQUENCE</scope>
    <source>
        <strain evidence="9">CHS0354</strain>
        <tissue evidence="9">Mantle</tissue>
    </source>
</reference>
<keyword evidence="10" id="KW-1185">Reference proteome</keyword>
<feature type="region of interest" description="Disordered" evidence="8">
    <location>
        <begin position="1"/>
        <end position="40"/>
    </location>
</feature>
<accession>A0AAE0SJQ7</accession>
<protein>
    <recommendedName>
        <fullName evidence="6">Tubulin--tyrosine ligase-like protein 5</fullName>
    </recommendedName>
</protein>
<dbReference type="GO" id="GO:0000226">
    <property type="term" value="P:microtubule cytoskeleton organization"/>
    <property type="evidence" value="ECO:0007669"/>
    <property type="project" value="TreeGrafter"/>
</dbReference>
<comment type="catalytic activity">
    <reaction evidence="7">
        <text>L-glutamyl-[protein] + L-glutamate + ATP = gamma-L-glutamyl-L-glutamyl-[protein] + ADP + phosphate + H(+)</text>
        <dbReference type="Rhea" id="RHEA:60144"/>
        <dbReference type="Rhea" id="RHEA-COMP:10208"/>
        <dbReference type="Rhea" id="RHEA-COMP:15517"/>
        <dbReference type="ChEBI" id="CHEBI:15378"/>
        <dbReference type="ChEBI" id="CHEBI:29973"/>
        <dbReference type="ChEBI" id="CHEBI:29985"/>
        <dbReference type="ChEBI" id="CHEBI:30616"/>
        <dbReference type="ChEBI" id="CHEBI:43474"/>
        <dbReference type="ChEBI" id="CHEBI:143622"/>
        <dbReference type="ChEBI" id="CHEBI:456216"/>
    </reaction>
    <physiologicalReaction direction="left-to-right" evidence="7">
        <dbReference type="Rhea" id="RHEA:60145"/>
    </physiologicalReaction>
</comment>
<sequence length="1391" mass="155646">MASKADDSDGGSMTPSEQSEEDGTGSECDSDYESDEEELRSKNNLNIQWTGYRKKTPVILLNPEAYLNKRGNYKTVGERYHMAYKFGNADCKIVRTILNFHGFHEVHPNSSDYNVIWTGGHLKPFTLRSMTEFQKINHFPRSYELTRKDRLYKNVQKMQQLKGYKNFDFVPPSFVLPSEYQDFCSAFLKDKGPWIVKPVASSRGRGVFLVNHPDQIPLDDNIVVCKYLSTPLLIDGFKFDVRLYVAVTSYDPVIIYLYEEGLTRFATVKYEKSLRHLRNQCMHLTNYSVNKKSDDYVMNDDAEVEDYGNKWSLGALLRYLRSNGKDTVALMMRIEDVIIKTILSVELPIATACKMFMPSKGNCFELYGFDILIDESLKPWVLEVNLSPSLACDSPLDLKIKGHMICDLFSLAGIICHDPMMRTLHQSRRNMEVTAKMAARIKKHRPHTAGISAKSTEKKEKSENSNINNSGSSMAGLNSEEIKIMRRLKEEDHRKGGWVRIYPTADSWDLYSTFHQYSTTHNMMVHQRLFPERHKGSIILPKATTASTTSAGNRASPYPKLKLSAYIQLNSNSHRTDAEMASSYADAVLRTKQYERKLGAGRGRRRLKHRRTQFRKKERRKLVQGVAEESEGEDENEDIEENEDNEEEMEGQVEKKKNTQEEVIEVIRTEDPKQGNSSNKVEVTNTAKPVAKIAVENNKQVKEEVIRPPPAPLPPVEPQYNVVELLQKGFTLSKVQARSAFAMYLVRVQQRLITDGPQMSQDDMDGLNEQMDLVLRFLKRAAVNLQQNFKVVVPSRKLPFNDRRRILAKQLGDFVHIYNKETDQLKSRKHLEKQEDEKHMDEEKFERFVHIASEGELEEVLTTYTKINKSASIFLGGNPKSSSSSENQASNQTSSSTNSAAATNSAITSNARAAYNSATAANSTAAAQSTTTTTTAKQNNSTFATKTDPPHRRQDSVSEPSDAPPKTITGWEDVPKVIYSVPKASSDGRHSVSHAGTMQPHFVPTSMRTGTNQYNSSASSFASAVQIYTQKLTTLARPRSASAGGSKTGAAGGGGVRSRPSSAHLARPSSATGLTTHDGEPYQDRGLSEALQRLTMRQQARQYSAINSTTVLNPDGPPSRPSSAVGPRPVEHVQVKQWQAQDSNSIAQKRPGIPVNVVKHVSPQSGGCGTIGDISNVTSQLPGRYVAMEDYVSKNRPPSGLNSRRLQSAAGQQTISYRPVQTTPTSVNMNQENANATFNSFIEDSGQSWQNDLAIAYNQVTGVVPQNYHTASQSSKQYELLQQQQVLKQQSKVMLEHSKAKHQAMVAQAHAFQKSLQQNRATPDIQDQENIKQVFAPKPPVQPASSVKRLSSSHRMPRKASPEDSSLNFNFYNSFKDANTGSSRPMVNGGW</sequence>
<dbReference type="Proteomes" id="UP001195483">
    <property type="component" value="Unassembled WGS sequence"/>
</dbReference>
<name>A0AAE0SJQ7_9BIVA</name>
<dbReference type="SUPFAM" id="SSF56059">
    <property type="entry name" value="Glutathione synthetase ATP-binding domain-like"/>
    <property type="match status" value="1"/>
</dbReference>
<dbReference type="PANTHER" id="PTHR12241">
    <property type="entry name" value="TUBULIN POLYGLUTAMYLASE"/>
    <property type="match status" value="1"/>
</dbReference>
<evidence type="ECO:0000256" key="3">
    <source>
        <dbReference type="ARBA" id="ARBA00022701"/>
    </source>
</evidence>
<feature type="region of interest" description="Disordered" evidence="8">
    <location>
        <begin position="1106"/>
        <end position="1127"/>
    </location>
</feature>
<dbReference type="GO" id="GO:0070740">
    <property type="term" value="F:tubulin-glutamic acid ligase activity"/>
    <property type="evidence" value="ECO:0007669"/>
    <property type="project" value="TreeGrafter"/>
</dbReference>
<dbReference type="PANTHER" id="PTHR12241:SF145">
    <property type="entry name" value="TUBULIN POLYGLUTAMYLASE TTLL5"/>
    <property type="match status" value="1"/>
</dbReference>
<evidence type="ECO:0000256" key="2">
    <source>
        <dbReference type="ARBA" id="ARBA00022598"/>
    </source>
</evidence>
<comment type="caution">
    <text evidence="9">The sequence shown here is derived from an EMBL/GenBank/DDBJ whole genome shotgun (WGS) entry which is preliminary data.</text>
</comment>
<dbReference type="EMBL" id="JAEAOA010002313">
    <property type="protein sequence ID" value="KAK3593184.1"/>
    <property type="molecule type" value="Genomic_DNA"/>
</dbReference>
<keyword evidence="5" id="KW-0067">ATP-binding</keyword>
<gene>
    <name evidence="9" type="ORF">CHS0354_039668</name>
</gene>
<feature type="compositionally biased region" description="Gly residues" evidence="8">
    <location>
        <begin position="1046"/>
        <end position="1056"/>
    </location>
</feature>
<keyword evidence="4" id="KW-0547">Nucleotide-binding</keyword>
<feature type="region of interest" description="Disordered" evidence="8">
    <location>
        <begin position="923"/>
        <end position="971"/>
    </location>
</feature>
<reference evidence="9" key="1">
    <citation type="journal article" date="2021" name="Genome Biol. Evol.">
        <title>A High-Quality Reference Genome for a Parasitic Bivalve with Doubly Uniparental Inheritance (Bivalvia: Unionida).</title>
        <authorList>
            <person name="Smith C.H."/>
        </authorList>
    </citation>
    <scope>NUCLEOTIDE SEQUENCE</scope>
    <source>
        <strain evidence="9">CHS0354</strain>
    </source>
</reference>
<evidence type="ECO:0000256" key="7">
    <source>
        <dbReference type="ARBA" id="ARBA00049274"/>
    </source>
</evidence>
<dbReference type="PROSITE" id="PS51221">
    <property type="entry name" value="TTL"/>
    <property type="match status" value="1"/>
</dbReference>
<evidence type="ECO:0000256" key="8">
    <source>
        <dbReference type="SAM" id="MobiDB-lite"/>
    </source>
</evidence>
<feature type="compositionally biased region" description="Acidic residues" evidence="8">
    <location>
        <begin position="628"/>
        <end position="651"/>
    </location>
</feature>
<organism evidence="9 10">
    <name type="scientific">Potamilus streckersoni</name>
    <dbReference type="NCBI Taxonomy" id="2493646"/>
    <lineage>
        <taxon>Eukaryota</taxon>
        <taxon>Metazoa</taxon>
        <taxon>Spiralia</taxon>
        <taxon>Lophotrochozoa</taxon>
        <taxon>Mollusca</taxon>
        <taxon>Bivalvia</taxon>
        <taxon>Autobranchia</taxon>
        <taxon>Heteroconchia</taxon>
        <taxon>Palaeoheterodonta</taxon>
        <taxon>Unionida</taxon>
        <taxon>Unionoidea</taxon>
        <taxon>Unionidae</taxon>
        <taxon>Ambleminae</taxon>
        <taxon>Lampsilini</taxon>
        <taxon>Potamilus</taxon>
    </lineage>
</organism>
<dbReference type="GO" id="GO:0036064">
    <property type="term" value="C:ciliary basal body"/>
    <property type="evidence" value="ECO:0007669"/>
    <property type="project" value="TreeGrafter"/>
</dbReference>
<dbReference type="GO" id="GO:0005524">
    <property type="term" value="F:ATP binding"/>
    <property type="evidence" value="ECO:0007669"/>
    <property type="project" value="UniProtKB-KW"/>
</dbReference>
<evidence type="ECO:0000313" key="10">
    <source>
        <dbReference type="Proteomes" id="UP001195483"/>
    </source>
</evidence>
<feature type="region of interest" description="Disordered" evidence="8">
    <location>
        <begin position="1036"/>
        <end position="1083"/>
    </location>
</feature>
<keyword evidence="2" id="KW-0436">Ligase</keyword>
<feature type="compositionally biased region" description="Basic and acidic residues" evidence="8">
    <location>
        <begin position="652"/>
        <end position="661"/>
    </location>
</feature>
<feature type="compositionally biased region" description="Basic residues" evidence="8">
    <location>
        <begin position="602"/>
        <end position="622"/>
    </location>
</feature>
<dbReference type="FunFam" id="3.30.470.20:FF:000009">
    <property type="entry name" value="tubulin polyglutamylase TTLL5 isoform X1"/>
    <property type="match status" value="1"/>
</dbReference>
<feature type="compositionally biased region" description="Low complexity" evidence="8">
    <location>
        <begin position="881"/>
        <end position="903"/>
    </location>
</feature>
<dbReference type="GO" id="GO:0015631">
    <property type="term" value="F:tubulin binding"/>
    <property type="evidence" value="ECO:0007669"/>
    <property type="project" value="TreeGrafter"/>
</dbReference>
<dbReference type="Gene3D" id="3.30.470.20">
    <property type="entry name" value="ATP-grasp fold, B domain"/>
    <property type="match status" value="1"/>
</dbReference>
<comment type="similarity">
    <text evidence="1">Belongs to the tubulin--tyrosine ligase family.</text>
</comment>
<evidence type="ECO:0000256" key="5">
    <source>
        <dbReference type="ARBA" id="ARBA00022840"/>
    </source>
</evidence>
<evidence type="ECO:0000313" key="9">
    <source>
        <dbReference type="EMBL" id="KAK3593184.1"/>
    </source>
</evidence>
<feature type="region of interest" description="Disordered" evidence="8">
    <location>
        <begin position="877"/>
        <end position="903"/>
    </location>
</feature>
<dbReference type="GO" id="GO:0005874">
    <property type="term" value="C:microtubule"/>
    <property type="evidence" value="ECO:0007669"/>
    <property type="project" value="UniProtKB-KW"/>
</dbReference>
<reference evidence="9" key="2">
    <citation type="journal article" date="2021" name="Genome Biol. Evol.">
        <title>Developing a high-quality reference genome for a parasitic bivalve with doubly uniparental inheritance (Bivalvia: Unionida).</title>
        <authorList>
            <person name="Smith C.H."/>
        </authorList>
    </citation>
    <scope>NUCLEOTIDE SEQUENCE</scope>
    <source>
        <strain evidence="9">CHS0354</strain>
        <tissue evidence="9">Mantle</tissue>
    </source>
</reference>
<dbReference type="Pfam" id="PF03133">
    <property type="entry name" value="TTL"/>
    <property type="match status" value="1"/>
</dbReference>
<feature type="region of interest" description="Disordered" evidence="8">
    <location>
        <begin position="598"/>
        <end position="661"/>
    </location>
</feature>
<feature type="region of interest" description="Disordered" evidence="8">
    <location>
        <begin position="444"/>
        <end position="475"/>
    </location>
</feature>
<evidence type="ECO:0000256" key="6">
    <source>
        <dbReference type="ARBA" id="ARBA00041448"/>
    </source>
</evidence>
<feature type="compositionally biased region" description="Low complexity" evidence="8">
    <location>
        <begin position="923"/>
        <end position="942"/>
    </location>
</feature>
<evidence type="ECO:0000256" key="1">
    <source>
        <dbReference type="ARBA" id="ARBA00006820"/>
    </source>
</evidence>
<feature type="compositionally biased region" description="Acidic residues" evidence="8">
    <location>
        <begin position="18"/>
        <end position="38"/>
    </location>
</feature>
<proteinExistence type="inferred from homology"/>